<dbReference type="Gene3D" id="2.10.80.10">
    <property type="entry name" value="Lipase, subunit A"/>
    <property type="match status" value="1"/>
</dbReference>
<name>A0A131XQB8_9ACAR</name>
<reference evidence="1" key="1">
    <citation type="journal article" date="2017" name="Ticks Tick Borne Dis.">
        <title>An insight into the sialome of Hyalomma excavatum.</title>
        <authorList>
            <person name="Ribeiro J.M."/>
            <person name="Slovak M."/>
            <person name="Francischetti I.M."/>
        </authorList>
    </citation>
    <scope>NUCLEOTIDE SEQUENCE</scope>
    <source>
        <strain evidence="1">Samish</strain>
        <tissue evidence="1">Salivary glands</tissue>
    </source>
</reference>
<proteinExistence type="evidence at transcript level"/>
<accession>A0A131XQB8</accession>
<evidence type="ECO:0000313" key="1">
    <source>
        <dbReference type="EMBL" id="JAP68280.1"/>
    </source>
</evidence>
<organism evidence="1">
    <name type="scientific">Hyalomma excavatum</name>
    <dbReference type="NCBI Taxonomy" id="257692"/>
    <lineage>
        <taxon>Eukaryota</taxon>
        <taxon>Metazoa</taxon>
        <taxon>Ecdysozoa</taxon>
        <taxon>Arthropoda</taxon>
        <taxon>Chelicerata</taxon>
        <taxon>Arachnida</taxon>
        <taxon>Acari</taxon>
        <taxon>Parasitiformes</taxon>
        <taxon>Ixodida</taxon>
        <taxon>Ixodoidea</taxon>
        <taxon>Ixodidae</taxon>
        <taxon>Hyalomminae</taxon>
        <taxon>Hyalomma</taxon>
    </lineage>
</organism>
<protein>
    <submittedName>
        <fullName evidence="1">Putative secreted protein</fullName>
    </submittedName>
</protein>
<dbReference type="EMBL" id="GEFH01000301">
    <property type="protein sequence ID" value="JAP68280.1"/>
    <property type="molecule type" value="mRNA"/>
</dbReference>
<feature type="non-terminal residue" evidence="1">
    <location>
        <position position="1"/>
    </location>
</feature>
<sequence>REIFKAMRALRINCVLTGCFICAYAYHDSMEQRPVDFPSPFNFTRPPRNRTHGGGVGEPCRVYRDCNAGLCCVRQNGRRTCRRRAYTGEPCSRYQIKGGTYDLYCPCLFPLDLCINGRCYATTWVGK</sequence>
<dbReference type="AlphaFoldDB" id="A0A131XQB8"/>